<sequence length="102" mass="11052">MISPLIQSSRFLIGNPEILSPSMLDFPSLVLSPVMPLIEDPFNKSCSPSIGTSSSEEEKAIAEKGFYLHPLPRTTTPRGSEPPQLLPLFPVTLPRVSESSSS</sequence>
<proteinExistence type="predicted"/>
<reference evidence="1 2" key="1">
    <citation type="journal article" date="2022" name="Plant J.">
        <title>Chromosome-level genome of Camellia lanceoleosa provides a valuable resource for understanding genome evolution and self-incompatibility.</title>
        <authorList>
            <person name="Gong W."/>
            <person name="Xiao S."/>
            <person name="Wang L."/>
            <person name="Liao Z."/>
            <person name="Chang Y."/>
            <person name="Mo W."/>
            <person name="Hu G."/>
            <person name="Li W."/>
            <person name="Zhao G."/>
            <person name="Zhu H."/>
            <person name="Hu X."/>
            <person name="Ji K."/>
            <person name="Xiang X."/>
            <person name="Song Q."/>
            <person name="Yuan D."/>
            <person name="Jin S."/>
            <person name="Zhang L."/>
        </authorList>
    </citation>
    <scope>NUCLEOTIDE SEQUENCE [LARGE SCALE GENOMIC DNA]</scope>
    <source>
        <strain evidence="1">SQ_2022a</strain>
    </source>
</reference>
<comment type="caution">
    <text evidence="1">The sequence shown here is derived from an EMBL/GenBank/DDBJ whole genome shotgun (WGS) entry which is preliminary data.</text>
</comment>
<accession>A0ACC0J6I5</accession>
<protein>
    <submittedName>
        <fullName evidence="1">VQ motif-containing protein 4</fullName>
    </submittedName>
</protein>
<name>A0ACC0J6I5_9ERIC</name>
<dbReference type="EMBL" id="CM045758">
    <property type="protein sequence ID" value="KAI8032820.1"/>
    <property type="molecule type" value="Genomic_DNA"/>
</dbReference>
<keyword evidence="2" id="KW-1185">Reference proteome</keyword>
<evidence type="ECO:0000313" key="2">
    <source>
        <dbReference type="Proteomes" id="UP001060215"/>
    </source>
</evidence>
<evidence type="ECO:0000313" key="1">
    <source>
        <dbReference type="EMBL" id="KAI8032820.1"/>
    </source>
</evidence>
<dbReference type="Proteomes" id="UP001060215">
    <property type="component" value="Chromosome 1"/>
</dbReference>
<gene>
    <name evidence="1" type="ORF">LOK49_LG01G01004</name>
</gene>
<organism evidence="1 2">
    <name type="scientific">Camellia lanceoleosa</name>
    <dbReference type="NCBI Taxonomy" id="1840588"/>
    <lineage>
        <taxon>Eukaryota</taxon>
        <taxon>Viridiplantae</taxon>
        <taxon>Streptophyta</taxon>
        <taxon>Embryophyta</taxon>
        <taxon>Tracheophyta</taxon>
        <taxon>Spermatophyta</taxon>
        <taxon>Magnoliopsida</taxon>
        <taxon>eudicotyledons</taxon>
        <taxon>Gunneridae</taxon>
        <taxon>Pentapetalae</taxon>
        <taxon>asterids</taxon>
        <taxon>Ericales</taxon>
        <taxon>Theaceae</taxon>
        <taxon>Camellia</taxon>
    </lineage>
</organism>